<dbReference type="EMBL" id="CM004393">
    <property type="protein sequence ID" value="KAG8650667.1"/>
    <property type="molecule type" value="Genomic_DNA"/>
</dbReference>
<evidence type="ECO:0000313" key="2">
    <source>
        <dbReference type="Proteomes" id="UP000091857"/>
    </source>
</evidence>
<proteinExistence type="predicted"/>
<evidence type="ECO:0000313" key="1">
    <source>
        <dbReference type="EMBL" id="KAG8650667.1"/>
    </source>
</evidence>
<accession>A0ACB7HDZ5</accession>
<reference evidence="2" key="1">
    <citation type="journal article" date="2016" name="Nat. Biotechnol.">
        <title>Sequencing wild and cultivated cassava and related species reveals extensive interspecific hybridization and genetic diversity.</title>
        <authorList>
            <person name="Bredeson J.V."/>
            <person name="Lyons J.B."/>
            <person name="Prochnik S.E."/>
            <person name="Wu G.A."/>
            <person name="Ha C.M."/>
            <person name="Edsinger-Gonzales E."/>
            <person name="Grimwood J."/>
            <person name="Schmutz J."/>
            <person name="Rabbi I.Y."/>
            <person name="Egesi C."/>
            <person name="Nauluvula P."/>
            <person name="Lebot V."/>
            <person name="Ndunguru J."/>
            <person name="Mkamilo G."/>
            <person name="Bart R.S."/>
            <person name="Setter T.L."/>
            <person name="Gleadow R.M."/>
            <person name="Kulakow P."/>
            <person name="Ferguson M.E."/>
            <person name="Rounsley S."/>
            <person name="Rokhsar D.S."/>
        </authorList>
    </citation>
    <scope>NUCLEOTIDE SEQUENCE [LARGE SCALE GENOMIC DNA]</scope>
    <source>
        <strain evidence="2">cv. AM560-2</strain>
    </source>
</reference>
<dbReference type="Proteomes" id="UP000091857">
    <property type="component" value="Chromosome 7"/>
</dbReference>
<protein>
    <submittedName>
        <fullName evidence="1">Uncharacterized protein</fullName>
    </submittedName>
</protein>
<name>A0ACB7HDZ5_MANES</name>
<comment type="caution">
    <text evidence="1">The sequence shown here is derived from an EMBL/GenBank/DDBJ whole genome shotgun (WGS) entry which is preliminary data.</text>
</comment>
<keyword evidence="2" id="KW-1185">Reference proteome</keyword>
<organism evidence="1 2">
    <name type="scientific">Manihot esculenta</name>
    <name type="common">Cassava</name>
    <name type="synonym">Jatropha manihot</name>
    <dbReference type="NCBI Taxonomy" id="3983"/>
    <lineage>
        <taxon>Eukaryota</taxon>
        <taxon>Viridiplantae</taxon>
        <taxon>Streptophyta</taxon>
        <taxon>Embryophyta</taxon>
        <taxon>Tracheophyta</taxon>
        <taxon>Spermatophyta</taxon>
        <taxon>Magnoliopsida</taxon>
        <taxon>eudicotyledons</taxon>
        <taxon>Gunneridae</taxon>
        <taxon>Pentapetalae</taxon>
        <taxon>rosids</taxon>
        <taxon>fabids</taxon>
        <taxon>Malpighiales</taxon>
        <taxon>Euphorbiaceae</taxon>
        <taxon>Crotonoideae</taxon>
        <taxon>Manihoteae</taxon>
        <taxon>Manihot</taxon>
    </lineage>
</organism>
<gene>
    <name evidence="1" type="ORF">MANES_07G060841v8</name>
</gene>
<sequence>MLVKSYKPKMVQNLQKKKIYRSLVGRLIYLYHTRPGIAFSVGVVSRFIHSPSSQHLRAAKKILQYIVGTLNFRLWYTASSDFRLTGFTDSDYANSLENRRSISGQIFVLGSYAVSWSSKKQPTAASSSKETEYMATTASTCQAIWL</sequence>